<evidence type="ECO:0000313" key="2">
    <source>
        <dbReference type="Proteomes" id="UP000034154"/>
    </source>
</evidence>
<name>A0A0G1LNE7_9BACT</name>
<dbReference type="SUPFAM" id="SSF56281">
    <property type="entry name" value="Metallo-hydrolase/oxidoreductase"/>
    <property type="match status" value="1"/>
</dbReference>
<dbReference type="AlphaFoldDB" id="A0A0G1LNE7"/>
<sequence length="204" mass="22545">MNISWHGLSCFEINSKTPADEVTLITDPYDNETGLKLPRTLAADLVAVSHNTKDANNSEAIQGKPFVVSKPGEYEVKGVFVYSIHVPLFRFEVEGVHLAHLGALNRALTNNELEELGTIDVLMIPVGGGRVLSPKLASQVIEQIEPRIVMPMVHAVEGLKETLNSVDDFCKALGVCHRESTNKFKLTKRDLPEEDMLVMILERA</sequence>
<organism evidence="1 2">
    <name type="scientific">Candidatus Uhrbacteria bacterium GW2011_GWF2_44_350</name>
    <dbReference type="NCBI Taxonomy" id="1619000"/>
    <lineage>
        <taxon>Bacteria</taxon>
        <taxon>Candidatus Uhriibacteriota</taxon>
    </lineage>
</organism>
<gene>
    <name evidence="1" type="ORF">UW63_C0029G0011</name>
</gene>
<dbReference type="Gene3D" id="3.60.15.10">
    <property type="entry name" value="Ribonuclease Z/Hydroxyacylglutathione hydrolase-like"/>
    <property type="match status" value="1"/>
</dbReference>
<accession>A0A0G1LNE7</accession>
<evidence type="ECO:0000313" key="1">
    <source>
        <dbReference type="EMBL" id="KKT70307.1"/>
    </source>
</evidence>
<reference evidence="1 2" key="1">
    <citation type="journal article" date="2015" name="Nature">
        <title>rRNA introns, odd ribosomes, and small enigmatic genomes across a large radiation of phyla.</title>
        <authorList>
            <person name="Brown C.T."/>
            <person name="Hug L.A."/>
            <person name="Thomas B.C."/>
            <person name="Sharon I."/>
            <person name="Castelle C.J."/>
            <person name="Singh A."/>
            <person name="Wilkins M.J."/>
            <person name="Williams K.H."/>
            <person name="Banfield J.F."/>
        </authorList>
    </citation>
    <scope>NUCLEOTIDE SEQUENCE [LARGE SCALE GENOMIC DNA]</scope>
</reference>
<evidence type="ECO:0008006" key="3">
    <source>
        <dbReference type="Google" id="ProtNLM"/>
    </source>
</evidence>
<protein>
    <recommendedName>
        <fullName evidence="3">Zn-dependent hydrolase of the beta-lactamase fold-like protein</fullName>
    </recommendedName>
</protein>
<proteinExistence type="predicted"/>
<dbReference type="PANTHER" id="PTHR39189">
    <property type="entry name" value="UPF0173 METAL-DEPENDENT HYDROLASE YTKL"/>
    <property type="match status" value="1"/>
</dbReference>
<dbReference type="EMBL" id="LCJB01000029">
    <property type="protein sequence ID" value="KKT70307.1"/>
    <property type="molecule type" value="Genomic_DNA"/>
</dbReference>
<comment type="caution">
    <text evidence="1">The sequence shown here is derived from an EMBL/GenBank/DDBJ whole genome shotgun (WGS) entry which is preliminary data.</text>
</comment>
<dbReference type="InterPro" id="IPR036866">
    <property type="entry name" value="RibonucZ/Hydroxyglut_hydro"/>
</dbReference>
<dbReference type="PANTHER" id="PTHR39189:SF1">
    <property type="entry name" value="UPF0173 METAL-DEPENDENT HYDROLASE YTKL"/>
    <property type="match status" value="1"/>
</dbReference>
<dbReference type="Proteomes" id="UP000034154">
    <property type="component" value="Unassembled WGS sequence"/>
</dbReference>
<dbReference type="Pfam" id="PF13483">
    <property type="entry name" value="Lactamase_B_3"/>
    <property type="match status" value="1"/>
</dbReference>